<dbReference type="EMBL" id="AKHW03006295">
    <property type="protein sequence ID" value="KYO21099.1"/>
    <property type="molecule type" value="Genomic_DNA"/>
</dbReference>
<evidence type="ECO:0000313" key="3">
    <source>
        <dbReference type="Proteomes" id="UP000050525"/>
    </source>
</evidence>
<feature type="compositionally biased region" description="Basic and acidic residues" evidence="1">
    <location>
        <begin position="26"/>
        <end position="52"/>
    </location>
</feature>
<accession>A0A151M9C6</accession>
<sequence length="96" mass="10966">MTAPQDSILESGEESQACYLVIKRETKKELEGTSEKHTRGRSEYKSSTERLGEQSSCCRRGTTEDSRRSGSNPRRTVADSGEQKHEPLRKWLHKKL</sequence>
<feature type="region of interest" description="Disordered" evidence="1">
    <location>
        <begin position="26"/>
        <end position="96"/>
    </location>
</feature>
<dbReference type="Proteomes" id="UP000050525">
    <property type="component" value="Unassembled WGS sequence"/>
</dbReference>
<proteinExistence type="predicted"/>
<name>A0A151M9C6_ALLMI</name>
<organism evidence="2 3">
    <name type="scientific">Alligator mississippiensis</name>
    <name type="common">American alligator</name>
    <dbReference type="NCBI Taxonomy" id="8496"/>
    <lineage>
        <taxon>Eukaryota</taxon>
        <taxon>Metazoa</taxon>
        <taxon>Chordata</taxon>
        <taxon>Craniata</taxon>
        <taxon>Vertebrata</taxon>
        <taxon>Euteleostomi</taxon>
        <taxon>Archelosauria</taxon>
        <taxon>Archosauria</taxon>
        <taxon>Crocodylia</taxon>
        <taxon>Alligatoridae</taxon>
        <taxon>Alligatorinae</taxon>
        <taxon>Alligator</taxon>
    </lineage>
</organism>
<dbReference type="AlphaFoldDB" id="A0A151M9C6"/>
<protein>
    <submittedName>
        <fullName evidence="2">Uncharacterized protein</fullName>
    </submittedName>
</protein>
<keyword evidence="3" id="KW-1185">Reference proteome</keyword>
<reference evidence="2 3" key="1">
    <citation type="journal article" date="2012" name="Genome Biol.">
        <title>Sequencing three crocodilian genomes to illuminate the evolution of archosaurs and amniotes.</title>
        <authorList>
            <person name="St John J.A."/>
            <person name="Braun E.L."/>
            <person name="Isberg S.R."/>
            <person name="Miles L.G."/>
            <person name="Chong A.Y."/>
            <person name="Gongora J."/>
            <person name="Dalzell P."/>
            <person name="Moran C."/>
            <person name="Bed'hom B."/>
            <person name="Abzhanov A."/>
            <person name="Burgess S.C."/>
            <person name="Cooksey A.M."/>
            <person name="Castoe T.A."/>
            <person name="Crawford N.G."/>
            <person name="Densmore L.D."/>
            <person name="Drew J.C."/>
            <person name="Edwards S.V."/>
            <person name="Faircloth B.C."/>
            <person name="Fujita M.K."/>
            <person name="Greenwold M.J."/>
            <person name="Hoffmann F.G."/>
            <person name="Howard J.M."/>
            <person name="Iguchi T."/>
            <person name="Janes D.E."/>
            <person name="Khan S.Y."/>
            <person name="Kohno S."/>
            <person name="de Koning A.J."/>
            <person name="Lance S.L."/>
            <person name="McCarthy F.M."/>
            <person name="McCormack J.E."/>
            <person name="Merchant M.E."/>
            <person name="Peterson D.G."/>
            <person name="Pollock D.D."/>
            <person name="Pourmand N."/>
            <person name="Raney B.J."/>
            <person name="Roessler K.A."/>
            <person name="Sanford J.R."/>
            <person name="Sawyer R.H."/>
            <person name="Schmidt C.J."/>
            <person name="Triplett E.W."/>
            <person name="Tuberville T.D."/>
            <person name="Venegas-Anaya M."/>
            <person name="Howard J.T."/>
            <person name="Jarvis E.D."/>
            <person name="Guillette L.J.Jr."/>
            <person name="Glenn T.C."/>
            <person name="Green R.E."/>
            <person name="Ray D.A."/>
        </authorList>
    </citation>
    <scope>NUCLEOTIDE SEQUENCE [LARGE SCALE GENOMIC DNA]</scope>
    <source>
        <strain evidence="2">KSC_2009_1</strain>
    </source>
</reference>
<evidence type="ECO:0000313" key="2">
    <source>
        <dbReference type="EMBL" id="KYO21099.1"/>
    </source>
</evidence>
<evidence type="ECO:0000256" key="1">
    <source>
        <dbReference type="SAM" id="MobiDB-lite"/>
    </source>
</evidence>
<gene>
    <name evidence="2" type="ORF">Y1Q_0001401</name>
</gene>
<comment type="caution">
    <text evidence="2">The sequence shown here is derived from an EMBL/GenBank/DDBJ whole genome shotgun (WGS) entry which is preliminary data.</text>
</comment>